<comment type="caution">
    <text evidence="2">The sequence shown here is derived from an EMBL/GenBank/DDBJ whole genome shotgun (WGS) entry which is preliminary data.</text>
</comment>
<dbReference type="Proteomes" id="UP001497497">
    <property type="component" value="Unassembled WGS sequence"/>
</dbReference>
<gene>
    <name evidence="2" type="ORF">GSLYS_00009881001</name>
</gene>
<feature type="signal peptide" evidence="1">
    <location>
        <begin position="1"/>
        <end position="27"/>
    </location>
</feature>
<dbReference type="AlphaFoldDB" id="A0AAV2HPF1"/>
<proteinExistence type="predicted"/>
<keyword evidence="1" id="KW-0732">Signal</keyword>
<evidence type="ECO:0000313" key="2">
    <source>
        <dbReference type="EMBL" id="CAL1535941.1"/>
    </source>
</evidence>
<protein>
    <recommendedName>
        <fullName evidence="4">Secreted protein</fullName>
    </recommendedName>
</protein>
<reference evidence="2 3" key="1">
    <citation type="submission" date="2024-04" db="EMBL/GenBank/DDBJ databases">
        <authorList>
            <consortium name="Genoscope - CEA"/>
            <person name="William W."/>
        </authorList>
    </citation>
    <scope>NUCLEOTIDE SEQUENCE [LARGE SCALE GENOMIC DNA]</scope>
</reference>
<feature type="chain" id="PRO_5043785642" description="Secreted protein" evidence="1">
    <location>
        <begin position="28"/>
        <end position="125"/>
    </location>
</feature>
<evidence type="ECO:0000313" key="3">
    <source>
        <dbReference type="Proteomes" id="UP001497497"/>
    </source>
</evidence>
<evidence type="ECO:0000256" key="1">
    <source>
        <dbReference type="SAM" id="SignalP"/>
    </source>
</evidence>
<accession>A0AAV2HPF1</accession>
<name>A0AAV2HPF1_LYMST</name>
<organism evidence="2 3">
    <name type="scientific">Lymnaea stagnalis</name>
    <name type="common">Great pond snail</name>
    <name type="synonym">Helix stagnalis</name>
    <dbReference type="NCBI Taxonomy" id="6523"/>
    <lineage>
        <taxon>Eukaryota</taxon>
        <taxon>Metazoa</taxon>
        <taxon>Spiralia</taxon>
        <taxon>Lophotrochozoa</taxon>
        <taxon>Mollusca</taxon>
        <taxon>Gastropoda</taxon>
        <taxon>Heterobranchia</taxon>
        <taxon>Euthyneura</taxon>
        <taxon>Panpulmonata</taxon>
        <taxon>Hygrophila</taxon>
        <taxon>Lymnaeoidea</taxon>
        <taxon>Lymnaeidae</taxon>
        <taxon>Lymnaea</taxon>
    </lineage>
</organism>
<dbReference type="EMBL" id="CAXITT010000215">
    <property type="protein sequence ID" value="CAL1535941.1"/>
    <property type="molecule type" value="Genomic_DNA"/>
</dbReference>
<sequence length="125" mass="13691">MRNRSIAKALFCHLLTATLLNTGGVNGCISPSEEVHAFEGFEGENVVYLYLETAGFWSCTVLDEASGADMSGYFKTIMLNDSQPLVRVIRVFKSLPSTGRHSFRILQITCHCTVDGASKVSGHFI</sequence>
<evidence type="ECO:0008006" key="4">
    <source>
        <dbReference type="Google" id="ProtNLM"/>
    </source>
</evidence>
<keyword evidence="3" id="KW-1185">Reference proteome</keyword>